<dbReference type="Gramene" id="Pp3c12_3560V3.2">
    <property type="protein sequence ID" value="Pp3c12_3560V3.2"/>
    <property type="gene ID" value="Pp3c12_3560"/>
</dbReference>
<proteinExistence type="inferred from homology"/>
<dbReference type="GO" id="GO:0045740">
    <property type="term" value="P:positive regulation of DNA replication"/>
    <property type="evidence" value="ECO:0000318"/>
    <property type="project" value="GO_Central"/>
</dbReference>
<dbReference type="EMBL" id="ABEU02000012">
    <property type="status" value="NOT_ANNOTATED_CDS"/>
    <property type="molecule type" value="Genomic_DNA"/>
</dbReference>
<reference evidence="10 11" key="2">
    <citation type="journal article" date="2018" name="Plant J.">
        <title>The Physcomitrella patens chromosome-scale assembly reveals moss genome structure and evolution.</title>
        <authorList>
            <person name="Lang D."/>
            <person name="Ullrich K.K."/>
            <person name="Murat F."/>
            <person name="Fuchs J."/>
            <person name="Jenkins J."/>
            <person name="Haas F.B."/>
            <person name="Piednoel M."/>
            <person name="Gundlach H."/>
            <person name="Van Bel M."/>
            <person name="Meyberg R."/>
            <person name="Vives C."/>
            <person name="Morata J."/>
            <person name="Symeonidi A."/>
            <person name="Hiss M."/>
            <person name="Muchero W."/>
            <person name="Kamisugi Y."/>
            <person name="Saleh O."/>
            <person name="Blanc G."/>
            <person name="Decker E.L."/>
            <person name="van Gessel N."/>
            <person name="Grimwood J."/>
            <person name="Hayes R.D."/>
            <person name="Graham S.W."/>
            <person name="Gunter L.E."/>
            <person name="McDaniel S.F."/>
            <person name="Hoernstein S.N.W."/>
            <person name="Larsson A."/>
            <person name="Li F.W."/>
            <person name="Perroud P.F."/>
            <person name="Phillips J."/>
            <person name="Ranjan P."/>
            <person name="Rokshar D.S."/>
            <person name="Rothfels C.J."/>
            <person name="Schneider L."/>
            <person name="Shu S."/>
            <person name="Stevenson D.W."/>
            <person name="Thummler F."/>
            <person name="Tillich M."/>
            <person name="Villarreal Aguilar J.C."/>
            <person name="Widiez T."/>
            <person name="Wong G.K."/>
            <person name="Wymore A."/>
            <person name="Zhang Y."/>
            <person name="Zimmer A.D."/>
            <person name="Quatrano R.S."/>
            <person name="Mayer K.F.X."/>
            <person name="Goodstein D."/>
            <person name="Casacuberta J.M."/>
            <person name="Vandepoele K."/>
            <person name="Reski R."/>
            <person name="Cuming A.C."/>
            <person name="Tuskan G.A."/>
            <person name="Maumus F."/>
            <person name="Salse J."/>
            <person name="Schmutz J."/>
            <person name="Rensing S.A."/>
        </authorList>
    </citation>
    <scope>NUCLEOTIDE SEQUENCE [LARGE SCALE GENOMIC DNA]</scope>
    <source>
        <strain evidence="10 11">cv. Gransden 2004</strain>
    </source>
</reference>
<evidence type="ECO:0000256" key="7">
    <source>
        <dbReference type="ARBA" id="ARBA00023125"/>
    </source>
</evidence>
<dbReference type="GeneID" id="112289841"/>
<dbReference type="GO" id="GO:0042162">
    <property type="term" value="F:telomeric DNA binding"/>
    <property type="evidence" value="ECO:0000318"/>
    <property type="project" value="GO_Central"/>
</dbReference>
<dbReference type="PANTHER" id="PTHR14865:SF2">
    <property type="entry name" value="CST COMPLEX SUBUNIT CTC1"/>
    <property type="match status" value="1"/>
</dbReference>
<evidence type="ECO:0000256" key="9">
    <source>
        <dbReference type="SAM" id="MobiDB-lite"/>
    </source>
</evidence>
<dbReference type="InterPro" id="IPR028262">
    <property type="entry name" value="CTC1_plant"/>
</dbReference>
<name>A0A7I4AFS2_PHYPA</name>
<evidence type="ECO:0000313" key="10">
    <source>
        <dbReference type="EnsemblPlants" id="Pp3c12_3560V3.4"/>
    </source>
</evidence>
<evidence type="ECO:0000256" key="8">
    <source>
        <dbReference type="ARBA" id="ARBA00023242"/>
    </source>
</evidence>
<evidence type="ECO:0000256" key="1">
    <source>
        <dbReference type="ARBA" id="ARBA00004123"/>
    </source>
</evidence>
<evidence type="ECO:0000256" key="4">
    <source>
        <dbReference type="ARBA" id="ARBA00016175"/>
    </source>
</evidence>
<sequence>MHSRLSLQELLLSGVPCSSSSFPSSCRSSASGEIGPTETKIVYGSTSIVQCSRVSASAEGGVDVPVNCRKREGKAALITDEAKRRKVFKDSWFLVGRLLLWNRTASSHPTNGSNSMDCLAFCDGVAAVCCTVQTLELDLLGQYVQVNSWTFVPATRQPVETSNAEDGSAVSRLKRTKCHENAKVQEFCGNVQVLPQTSDCGGCLEIHSMKLLGESSAPTAQVSDFPSLCLSPAAARTRNLVLESPLEKTAPSKPRLRVQGFLHCISPPFILPSKSSLQNAPLITDGRTSIGQGPPRSLFKDKSESRLHTHGQCMPGFLVELCTHCLGSMCQPTYNNFPQATCSHLLDREVVDAREDGSVAIYFSGAVASWRAVLGGMLGDCVAISGLRRKTIRLGPDNKEFCIHVATRTSLVFCIGSNRGVQGEFRLCNHINSGLQSYVGKITSIPMQDQLLELDNRVWLLLTHYKHTQIHGLQVGALVAVRHAHRMILSSVSDKVLVLGACSRSHIWVILHSISNARTRIPQPLQSRLTKYIGSLPFVSAFWALQVIISLTCKLHGLYSDKELLGSKKHAGLIRKVLPSMMAAPATLHRDAFKEFLLHEQFCSLGDTSASALLSKVPPLSNFCEHVETLWVDTILSSWQEDGFSNNSDAKPSGQTARICKPMVTLIPCYIRNVLSSSKLGVVLVGSLKVCQSSGKLQLIDATGALDAVVPDLGSLTNLHCFYQIAEYTLIMEGDYKPSDLSPEEKDSNLFSPLSWSRLLKGSVFRKRIPQSISYYVQFHLHYANRLQGLAWPSEVQNHVTQAGVDLPSRSHVRKDVYKGKEFNIALITHKCPARLKFSADQVNQWAFDAEAVLLPYNLLIHQDNDACSDIPNSPLQTFDLNLSGAHGATEISNHADALQLHKLKELGDNTTCAHGSFLPVSGCLIDCYVCCLVEQHPGPKNYGSQSFCTLPASLVARICSARTSLSGSYCATKEEHWARLSEAKLQKVVLAINWKSLEISQVLNTGDWCLLSTSHGNLPPVNSSQLNKAFKRVEIDASNSLIGLNWRYTTDCQIADMKNLPQNGSFSKRMTSTFTPHNASDSKYIGSTGNATENEGSTLKVDMGRCSGCDIEPMDEDSRGCQSQLVDMVLTMSNTLGDEFRHWSTSLESKLIPQNLSVSEALQLAPYVGEVCDTPNVGSSGIHSLQGEMVSIRGELVAVKCSNCPTTTVDGEHEEPIFSRLSGRSRRQKILCYLKDLRTEQLIGVQINFNRSARPVGFGPGAVVCFQRILLRRDRKLLVGMPTTNVVIESVERRRHQLSQRRQWLRSESLLRQEQDDYAENAGDVDFLNDFIREMEPKKKHLRVHCNNVTVQELELDWQTERIFSADTLSVVDDMIEDIAVKRACFIIDDGSAVAECWASGNEAAILLGLHGSGRHMSPVSPSIISLAQNFSLHGEQQLTPRTSWPQVLRCLVRKHKNIFFQGKTSQEDAETISWVAKGANGDLEESDALVLRLFLEQSCQLGPKIVHCSTMSSKDMSKYCEESRSRQSLSCALEMVNQFSKPWQKLVATKVDVLNIWVELQHLASCLVV</sequence>
<dbReference type="Gramene" id="Pp3c12_3560V3.4">
    <property type="protein sequence ID" value="Pp3c12_3560V3.4"/>
    <property type="gene ID" value="Pp3c12_3560"/>
</dbReference>
<dbReference type="PANTHER" id="PTHR14865">
    <property type="entry name" value="CST COMPLEX SUBUNIT CTC1"/>
    <property type="match status" value="1"/>
</dbReference>
<dbReference type="Pfam" id="PF15491">
    <property type="entry name" value="CTC1_2"/>
    <property type="match status" value="1"/>
</dbReference>
<evidence type="ECO:0000256" key="6">
    <source>
        <dbReference type="ARBA" id="ARBA00022895"/>
    </source>
</evidence>
<dbReference type="GO" id="GO:1990879">
    <property type="term" value="C:CST complex"/>
    <property type="evidence" value="ECO:0000318"/>
    <property type="project" value="GO_Central"/>
</dbReference>
<keyword evidence="11" id="KW-1185">Reference proteome</keyword>
<reference evidence="10 11" key="1">
    <citation type="journal article" date="2008" name="Science">
        <title>The Physcomitrella genome reveals evolutionary insights into the conquest of land by plants.</title>
        <authorList>
            <person name="Rensing S."/>
            <person name="Lang D."/>
            <person name="Zimmer A."/>
            <person name="Terry A."/>
            <person name="Salamov A."/>
            <person name="Shapiro H."/>
            <person name="Nishiyama T."/>
            <person name="Perroud P.-F."/>
            <person name="Lindquist E."/>
            <person name="Kamisugi Y."/>
            <person name="Tanahashi T."/>
            <person name="Sakakibara K."/>
            <person name="Fujita T."/>
            <person name="Oishi K."/>
            <person name="Shin-I T."/>
            <person name="Kuroki Y."/>
            <person name="Toyoda A."/>
            <person name="Suzuki Y."/>
            <person name="Hashimoto A."/>
            <person name="Yamaguchi K."/>
            <person name="Sugano A."/>
            <person name="Kohara Y."/>
            <person name="Fujiyama A."/>
            <person name="Anterola A."/>
            <person name="Aoki S."/>
            <person name="Ashton N."/>
            <person name="Barbazuk W.B."/>
            <person name="Barker E."/>
            <person name="Bennetzen J."/>
            <person name="Bezanilla M."/>
            <person name="Blankenship R."/>
            <person name="Cho S.H."/>
            <person name="Dutcher S."/>
            <person name="Estelle M."/>
            <person name="Fawcett J.A."/>
            <person name="Gundlach H."/>
            <person name="Hanada K."/>
            <person name="Heyl A."/>
            <person name="Hicks K.A."/>
            <person name="Hugh J."/>
            <person name="Lohr M."/>
            <person name="Mayer K."/>
            <person name="Melkozernov A."/>
            <person name="Murata T."/>
            <person name="Nelson D."/>
            <person name="Pils B."/>
            <person name="Prigge M."/>
            <person name="Reiss B."/>
            <person name="Renner T."/>
            <person name="Rombauts S."/>
            <person name="Rushton P."/>
            <person name="Sanderfoot A."/>
            <person name="Schween G."/>
            <person name="Shiu S.-H."/>
            <person name="Stueber K."/>
            <person name="Theodoulou F.L."/>
            <person name="Tu H."/>
            <person name="Van de Peer Y."/>
            <person name="Verrier P.J."/>
            <person name="Waters E."/>
            <person name="Wood A."/>
            <person name="Yang L."/>
            <person name="Cove D."/>
            <person name="Cuming A."/>
            <person name="Hasebe M."/>
            <person name="Lucas S."/>
            <person name="Mishler D.B."/>
            <person name="Reski R."/>
            <person name="Grigoriev I."/>
            <person name="Quatrano R.S."/>
            <person name="Boore J.L."/>
        </authorList>
    </citation>
    <scope>NUCLEOTIDE SEQUENCE [LARGE SCALE GENOMIC DNA]</scope>
    <source>
        <strain evidence="10 11">cv. Gransden 2004</strain>
    </source>
</reference>
<dbReference type="InterPro" id="IPR042617">
    <property type="entry name" value="CTC1-like"/>
</dbReference>
<keyword evidence="6" id="KW-0779">Telomere</keyword>
<dbReference type="GO" id="GO:0003697">
    <property type="term" value="F:single-stranded DNA binding"/>
    <property type="evidence" value="ECO:0000318"/>
    <property type="project" value="GO_Central"/>
</dbReference>
<keyword evidence="7" id="KW-0238">DNA-binding</keyword>
<keyword evidence="8" id="KW-0539">Nucleus</keyword>
<dbReference type="OrthoDB" id="1939414at2759"/>
<gene>
    <name evidence="10" type="primary">LOC112289841</name>
</gene>
<organism evidence="10 11">
    <name type="scientific">Physcomitrium patens</name>
    <name type="common">Spreading-leaved earth moss</name>
    <name type="synonym">Physcomitrella patens</name>
    <dbReference type="NCBI Taxonomy" id="3218"/>
    <lineage>
        <taxon>Eukaryota</taxon>
        <taxon>Viridiplantae</taxon>
        <taxon>Streptophyta</taxon>
        <taxon>Embryophyta</taxon>
        <taxon>Bryophyta</taxon>
        <taxon>Bryophytina</taxon>
        <taxon>Bryopsida</taxon>
        <taxon>Funariidae</taxon>
        <taxon>Funariales</taxon>
        <taxon>Funariaceae</taxon>
        <taxon>Physcomitrium</taxon>
    </lineage>
</organism>
<feature type="region of interest" description="Disordered" evidence="9">
    <location>
        <begin position="1078"/>
        <end position="1097"/>
    </location>
</feature>
<accession>A0A7I4AFS2</accession>
<evidence type="ECO:0000256" key="3">
    <source>
        <dbReference type="ARBA" id="ARBA00006332"/>
    </source>
</evidence>
<dbReference type="RefSeq" id="XP_024391257.1">
    <property type="nucleotide sequence ID" value="XM_024535489.2"/>
</dbReference>
<comment type="similarity">
    <text evidence="3">Belongs to the CTC1 family.</text>
</comment>
<reference evidence="10" key="3">
    <citation type="submission" date="2020-12" db="UniProtKB">
        <authorList>
            <consortium name="EnsemblPlants"/>
        </authorList>
    </citation>
    <scope>IDENTIFICATION</scope>
</reference>
<keyword evidence="5" id="KW-0158">Chromosome</keyword>
<dbReference type="GO" id="GO:0010833">
    <property type="term" value="P:telomere maintenance via telomere lengthening"/>
    <property type="evidence" value="ECO:0000318"/>
    <property type="project" value="GO_Central"/>
</dbReference>
<dbReference type="EnsemblPlants" id="Pp3c12_3560V3.2">
    <property type="protein sequence ID" value="Pp3c12_3560V3.2"/>
    <property type="gene ID" value="Pp3c12_3560"/>
</dbReference>
<evidence type="ECO:0000256" key="2">
    <source>
        <dbReference type="ARBA" id="ARBA00004574"/>
    </source>
</evidence>
<dbReference type="Proteomes" id="UP000006727">
    <property type="component" value="Chromosome 12"/>
</dbReference>
<protein>
    <recommendedName>
        <fullName evidence="4">CST complex subunit CTC1</fullName>
    </recommendedName>
</protein>
<comment type="subcellular location">
    <subcellularLocation>
        <location evidence="2">Chromosome</location>
        <location evidence="2">Telomere</location>
    </subcellularLocation>
    <subcellularLocation>
        <location evidence="1">Nucleus</location>
    </subcellularLocation>
</comment>
<dbReference type="EnsemblPlants" id="Pp3c12_3560V3.4">
    <property type="protein sequence ID" value="Pp3c12_3560V3.4"/>
    <property type="gene ID" value="Pp3c12_3560"/>
</dbReference>
<evidence type="ECO:0000313" key="11">
    <source>
        <dbReference type="Proteomes" id="UP000006727"/>
    </source>
</evidence>
<evidence type="ECO:0000256" key="5">
    <source>
        <dbReference type="ARBA" id="ARBA00022454"/>
    </source>
</evidence>
<dbReference type="KEGG" id="ppp:112289841"/>